<organism evidence="1 2">
    <name type="scientific">Candidatus Gottesmanbacteria bacterium RBG_16_37_8</name>
    <dbReference type="NCBI Taxonomy" id="1798371"/>
    <lineage>
        <taxon>Bacteria</taxon>
        <taxon>Candidatus Gottesmaniibacteriota</taxon>
    </lineage>
</organism>
<protein>
    <recommendedName>
        <fullName evidence="3">MazG nucleotide pyrophosphohydrolase</fullName>
    </recommendedName>
</protein>
<dbReference type="AlphaFoldDB" id="A0A1F5YV09"/>
<dbReference type="Gene3D" id="3.40.50.450">
    <property type="match status" value="1"/>
</dbReference>
<dbReference type="Proteomes" id="UP000176665">
    <property type="component" value="Unassembled WGS sequence"/>
</dbReference>
<dbReference type="STRING" id="1798371.A2W14_05720"/>
<proteinExistence type="predicted"/>
<dbReference type="EMBL" id="MFJA01000011">
    <property type="protein sequence ID" value="OGG03936.1"/>
    <property type="molecule type" value="Genomic_DNA"/>
</dbReference>
<comment type="caution">
    <text evidence="1">The sequence shown here is derived from an EMBL/GenBank/DDBJ whole genome shotgun (WGS) entry which is preliminary data.</text>
</comment>
<name>A0A1F5YV09_9BACT</name>
<evidence type="ECO:0008006" key="3">
    <source>
        <dbReference type="Google" id="ProtNLM"/>
    </source>
</evidence>
<dbReference type="InterPro" id="IPR007710">
    <property type="entry name" value="Nucleoside_deoxyribTrfase"/>
</dbReference>
<evidence type="ECO:0000313" key="1">
    <source>
        <dbReference type="EMBL" id="OGG03936.1"/>
    </source>
</evidence>
<accession>A0A1F5YV09</accession>
<reference evidence="1 2" key="1">
    <citation type="journal article" date="2016" name="Nat. Commun.">
        <title>Thousands of microbial genomes shed light on interconnected biogeochemical processes in an aquifer system.</title>
        <authorList>
            <person name="Anantharaman K."/>
            <person name="Brown C.T."/>
            <person name="Hug L.A."/>
            <person name="Sharon I."/>
            <person name="Castelle C.J."/>
            <person name="Probst A.J."/>
            <person name="Thomas B.C."/>
            <person name="Singh A."/>
            <person name="Wilkins M.J."/>
            <person name="Karaoz U."/>
            <person name="Brodie E.L."/>
            <person name="Williams K.H."/>
            <person name="Hubbard S.S."/>
            <person name="Banfield J.F."/>
        </authorList>
    </citation>
    <scope>NUCLEOTIDE SEQUENCE [LARGE SCALE GENOMIC DNA]</scope>
</reference>
<sequence>MVPQKSSSSTICFCGSFKFYHQMENVAAKLRSAGFKVIVPQPSHIRHGANPQMLKDKYDMSTLTKWEGQGAFSHLENIRRSDIVYIFNKNSYLGPAVTVEIGFALALKKKLFSYAKIADITVTNFIEKVLSPSQLLKYLKTI</sequence>
<gene>
    <name evidence="1" type="ORF">A2W14_05720</name>
</gene>
<dbReference type="SUPFAM" id="SSF52309">
    <property type="entry name" value="N-(deoxy)ribosyltransferase-like"/>
    <property type="match status" value="1"/>
</dbReference>
<evidence type="ECO:0000313" key="2">
    <source>
        <dbReference type="Proteomes" id="UP000176665"/>
    </source>
</evidence>
<dbReference type="Pfam" id="PF05014">
    <property type="entry name" value="Nuc_deoxyrib_tr"/>
    <property type="match status" value="1"/>
</dbReference>